<comment type="caution">
    <text evidence="1">The sequence shown here is derived from an EMBL/GenBank/DDBJ whole genome shotgun (WGS) entry which is preliminary data.</text>
</comment>
<keyword evidence="2" id="KW-1185">Reference proteome</keyword>
<name>A0ABD2QDC9_9PLAT</name>
<sequence>MTMTTTSKGRDPNTHKCIENKRDSATPCEKCNAGTTKVEQCNGQAFETIETITKTDTKCTICTTSTKKTENPVVCLDREEIGECDKKTCKQPVTSYVQQGVVNCKCRPRITNKERDCCCLPKEPTVSCVGNCWVNTSYKSQLIDHNCIVTPYETGRNCSKLPESHTSNGTCIAGRKVVTEFTYSLENCLIKEHKNDISVDCEMPCEPPKIHHECRNNHENTTIVETETWSAISKSCEKSSQVRESKSVVCPTPSHDSYTCDNKTCIATSKEPEYKVQNCRCVSHINEIKRQCCCLPIPDTKQCVKGKIMRTTTTLQKLVDHACRTIGSTKVDAAITCPNDTITYSDCHGGSMTMTKKSYEVKDCKCEEDISNQIISCKVTCPNNTETLGHCDSNTCLRTKTNIRYQPNEQGTKCINTLSTTSVICCELTIRSNETCDQNTGDKIKYTRRFVRSLKKNSYIERTTQEVFPVICPPPKVTVEKCGETKPHFRKVTTINFGKDCSQCACQQTEKTEFEQCSCPPPKTDGPVCLGDKVLYTKTTLYHFDNLTKTCLDTVAENRTDVVCQEKKVKEKCEHCEKSKIEEIWTPTNCKCKKHVNVVPIPDEPCCCPKDVKESIKKTKIECPKDTITLGPCNNVTHTQLKTTSSYTINSTTCQCVPKFNITSENCVCPRDIIEKKENATHTELSRISYEFIANGSSYTCRKTSTVIREVLHTCPEPSTLVDCEIGPNNYRVEKQTTYDLQQASVNGISYFECAPSVTGKRIHMIGICNQKGEEISECINFQSMHTQYVHKNDSCECSVLKTPIACDCERKNYLRNVCNATASVMMTYTHTFSAKGHTCVETIDSKNESIRCDRPHSVSSSCVIGPEQHYTRNTTTTRYAINPLSCKCEPIVSTKTDICSCKQEKTEKSCQNEFLMVSKLTKYELNATSESCEKKEKISAKEVVCEKASVKEGLCDTNTCLVTHELVSYNSVNCMCEQKITRKETACCCKVDSEAVVPLGNLLPKTTVCHEGQIITTEQEYKLKVLEEPLFPLVPTSPRITQCMIETKIKKENLTCAAQAITRCDCQHGNVNVLTTTLYMPACCKCVKVEQTRQLDGCECKKSEVIDTPCVEGRYETVLTNWVSRKGQCVAVEERTKKVCKCPESRSVKSCNNGVLTITQVFNELQEGQCLEKNHSKSVDMKAIRGVSETWHVVNVSACDLNNGKRKIYSVGHFLNLGTCEFETKTKAIQEDCKCPECERIGNRCSKFGNQEIVQFKCYHLHDGQCISNTEERQIGIFCSPVVEESTDLCDPKTGLQVHRKKFYALENCVCTQKKIEEQRPCACPATKNVSVGDCLNGMQVTVQKGSELRNNECVQFDITNEIDFTGEYQGSHKNTELLNFNVGKCNQSTCKQTVKITQASSRTCLKDPKEHQLDGDCCLSSPSSCTDIPTNCRGFEIRETPCSQQDSKGYSYKKVSLIRKTLSVSDCKCREKLEKETFKACSKLLLVGRSMPSNGLLFRADQKSLPHLFFQNYWHIHSSKLPESLDS</sequence>
<reference evidence="1 2" key="1">
    <citation type="submission" date="2024-11" db="EMBL/GenBank/DDBJ databases">
        <title>Adaptive evolution of stress response genes in parasites aligns with host niche diversity.</title>
        <authorList>
            <person name="Hahn C."/>
            <person name="Resl P."/>
        </authorList>
    </citation>
    <scope>NUCLEOTIDE SEQUENCE [LARGE SCALE GENOMIC DNA]</scope>
    <source>
        <strain evidence="1">EGGRZ-B1_66</strain>
        <tissue evidence="1">Body</tissue>
    </source>
</reference>
<organism evidence="1 2">
    <name type="scientific">Cichlidogyrus casuarinus</name>
    <dbReference type="NCBI Taxonomy" id="1844966"/>
    <lineage>
        <taxon>Eukaryota</taxon>
        <taxon>Metazoa</taxon>
        <taxon>Spiralia</taxon>
        <taxon>Lophotrochozoa</taxon>
        <taxon>Platyhelminthes</taxon>
        <taxon>Monogenea</taxon>
        <taxon>Monopisthocotylea</taxon>
        <taxon>Dactylogyridea</taxon>
        <taxon>Ancyrocephalidae</taxon>
        <taxon>Cichlidogyrus</taxon>
    </lineage>
</organism>
<proteinExistence type="predicted"/>
<evidence type="ECO:0000313" key="1">
    <source>
        <dbReference type="EMBL" id="KAL3317560.1"/>
    </source>
</evidence>
<accession>A0ABD2QDC9</accession>
<dbReference type="Proteomes" id="UP001626550">
    <property type="component" value="Unassembled WGS sequence"/>
</dbReference>
<evidence type="ECO:0000313" key="2">
    <source>
        <dbReference type="Proteomes" id="UP001626550"/>
    </source>
</evidence>
<gene>
    <name evidence="1" type="ORF">Ciccas_003790</name>
</gene>
<protein>
    <submittedName>
        <fullName evidence="1">Uncharacterized protein</fullName>
    </submittedName>
</protein>
<dbReference type="EMBL" id="JBJKFK010000366">
    <property type="protein sequence ID" value="KAL3317560.1"/>
    <property type="molecule type" value="Genomic_DNA"/>
</dbReference>